<reference evidence="3" key="2">
    <citation type="submission" date="2025-08" db="UniProtKB">
        <authorList>
            <consortium name="RefSeq"/>
        </authorList>
    </citation>
    <scope>IDENTIFICATION</scope>
</reference>
<feature type="compositionally biased region" description="Acidic residues" evidence="1">
    <location>
        <begin position="42"/>
        <end position="63"/>
    </location>
</feature>
<dbReference type="PaxDb" id="3635-A0A1U8M4R6"/>
<evidence type="ECO:0000256" key="1">
    <source>
        <dbReference type="SAM" id="MobiDB-lite"/>
    </source>
</evidence>
<accession>A0A1U8M4R6</accession>
<dbReference type="KEGG" id="ghi:107933960"/>
<dbReference type="RefSeq" id="XP_016721770.1">
    <property type="nucleotide sequence ID" value="XM_016866281.1"/>
</dbReference>
<dbReference type="AlphaFoldDB" id="A0A1U8M4R6"/>
<feature type="compositionally biased region" description="Basic and acidic residues" evidence="1">
    <location>
        <begin position="1"/>
        <end position="41"/>
    </location>
</feature>
<organism evidence="2 3">
    <name type="scientific">Gossypium hirsutum</name>
    <name type="common">Upland cotton</name>
    <name type="synonym">Gossypium mexicanum</name>
    <dbReference type="NCBI Taxonomy" id="3635"/>
    <lineage>
        <taxon>Eukaryota</taxon>
        <taxon>Viridiplantae</taxon>
        <taxon>Streptophyta</taxon>
        <taxon>Embryophyta</taxon>
        <taxon>Tracheophyta</taxon>
        <taxon>Spermatophyta</taxon>
        <taxon>Magnoliopsida</taxon>
        <taxon>eudicotyledons</taxon>
        <taxon>Gunneridae</taxon>
        <taxon>Pentapetalae</taxon>
        <taxon>rosids</taxon>
        <taxon>malvids</taxon>
        <taxon>Malvales</taxon>
        <taxon>Malvaceae</taxon>
        <taxon>Malvoideae</taxon>
        <taxon>Gossypium</taxon>
    </lineage>
</organism>
<dbReference type="GeneID" id="107933960"/>
<feature type="region of interest" description="Disordered" evidence="1">
    <location>
        <begin position="1"/>
        <end position="88"/>
    </location>
</feature>
<dbReference type="Proteomes" id="UP000818029">
    <property type="component" value="Chromosome A08"/>
</dbReference>
<gene>
    <name evidence="3" type="primary">LOC107933960</name>
</gene>
<protein>
    <submittedName>
        <fullName evidence="3">Protein FANTASTIC FOUR 1-like</fullName>
    </submittedName>
</protein>
<evidence type="ECO:0000313" key="3">
    <source>
        <dbReference type="RefSeq" id="XP_016721770.1"/>
    </source>
</evidence>
<proteinExistence type="predicted"/>
<reference evidence="2" key="1">
    <citation type="journal article" date="2020" name="Nat. Genet.">
        <title>Genomic diversifications of five Gossypium allopolyploid species and their impact on cotton improvement.</title>
        <authorList>
            <person name="Chen Z.J."/>
            <person name="Sreedasyam A."/>
            <person name="Ando A."/>
            <person name="Song Q."/>
            <person name="De Santiago L.M."/>
            <person name="Hulse-Kemp A.M."/>
            <person name="Ding M."/>
            <person name="Ye W."/>
            <person name="Kirkbride R.C."/>
            <person name="Jenkins J."/>
            <person name="Plott C."/>
            <person name="Lovell J."/>
            <person name="Lin Y.M."/>
            <person name="Vaughn R."/>
            <person name="Liu B."/>
            <person name="Simpson S."/>
            <person name="Scheffler B.E."/>
            <person name="Wen L."/>
            <person name="Saski C.A."/>
            <person name="Grover C.E."/>
            <person name="Hu G."/>
            <person name="Conover J.L."/>
            <person name="Carlson J.W."/>
            <person name="Shu S."/>
            <person name="Boston L.B."/>
            <person name="Williams M."/>
            <person name="Peterson D.G."/>
            <person name="McGee K."/>
            <person name="Jones D.C."/>
            <person name="Wendel J.F."/>
            <person name="Stelly D.M."/>
            <person name="Grimwood J."/>
            <person name="Schmutz J."/>
        </authorList>
    </citation>
    <scope>NUCLEOTIDE SEQUENCE [LARGE SCALE GENOMIC DNA]</scope>
    <source>
        <strain evidence="2">cv. TM-1</strain>
    </source>
</reference>
<sequence length="155" mass="18007">MATETLDDKKPEEEEVIDKENEEGSKEVLEKQMEVEKKKNDEEEEEEEEEEKRGEEEEEESEDEGTKKVKDSSRKGSSRNLSHGTQLKDIPNGIHLFSCLFVFPPKVLLNITWLLIMFNSQNQLMVESISELQKKTKNVMKMIIFSPTRTKNENG</sequence>
<keyword evidence="2" id="KW-1185">Reference proteome</keyword>
<evidence type="ECO:0000313" key="2">
    <source>
        <dbReference type="Proteomes" id="UP000818029"/>
    </source>
</evidence>
<name>A0A1U8M4R6_GOSHI</name>
<feature type="compositionally biased region" description="Basic and acidic residues" evidence="1">
    <location>
        <begin position="64"/>
        <end position="74"/>
    </location>
</feature>